<evidence type="ECO:0000259" key="1">
    <source>
        <dbReference type="PROSITE" id="PS51704"/>
    </source>
</evidence>
<dbReference type="PROSITE" id="PS51704">
    <property type="entry name" value="GP_PDE"/>
    <property type="match status" value="1"/>
</dbReference>
<sequence length="878" mass="97643">MIEPEVKLLMLKGDKGDGLSDDDMHKVESLIDSNVDEAKGSLSKALSAQLEVARIDVMNQTKSFVTSSVVDAKDDINRAVNARIAGARFIPKAFANADDLKKAYPKGQDGIFVVADTGHMWLFVNGDWKDCGVYQTPVQKNQTFTFQPSRDGFPNYDTATRKLDFRCITDKAQVTTPSGDAYRFPQHTVVDVNWEFTTGVIIFDTNTLSVISQNPYIPINANQYVLASYRRYPAEGDRLTWNGVLAQSLLINGETYMEQNVQFVPSKDGLPYYDSKRKIINFNCLTDRAYVSYQNRNYTLPHNATVALDFSRGVTSFDILIDMKTGEVSTNDKYRLLTPNMDKVSFATVRLLNNGKVAIEGIKLLDEVSPKNSTGIIPIAHRGLNSIAPEESLEAYSLAVRSGYNDIECDIYFTEDGIPVLHHDATINSIARNSDGTELTQPVKIGERMLVELNSYDYGIYKSEIFKGLNICTFEDIIKFARRTGARVHAELKRHYTDEQSQVLLDIVSKYRMANKVGWQSFDHSSLDYIASHDENAQLELLAGNITDDLIAEGKKRINGKRKVVLSVGQGVTQQLVDQAHSEGFDVYIWTVDDIDGAKKLINMGVDGIMTNGYIDLPNLLSNEYDLQVSNSPAVDLVTNLTWHRNTYINGKGDIYNLLGGMKDGEEHTFAHASGENWFTAIVNLKKNTYTLSFDAKSTVNNDNLTTLMRHVEMGDNNFNCVTAVNGTPVNPNSWGDNDVKLSDSYTRYSVTYTTYSDNKPFQIGFRTSSSTGTVSIKNIRLTAGTETSWGATICMMAYLDANQGETYYARQLEEGAWLNAPMVVTNDNLDAVPSTIITDSENHTFKITIPSGGTKLFLNSNESLVPTVFKQSASSGI</sequence>
<dbReference type="SUPFAM" id="SSF49785">
    <property type="entry name" value="Galactose-binding domain-like"/>
    <property type="match status" value="1"/>
</dbReference>
<dbReference type="OrthoDB" id="231at10239"/>
<dbReference type="InterPro" id="IPR008979">
    <property type="entry name" value="Galactose-bd-like_sf"/>
</dbReference>
<accession>A0A075KJS1</accession>
<name>A0A075KJS1_9CAUD</name>
<keyword evidence="3" id="KW-1185">Reference proteome</keyword>
<gene>
    <name evidence="2" type="ORF">LDB25A_017</name>
</gene>
<dbReference type="EMBL" id="KJ564036">
    <property type="protein sequence ID" value="AIF54341.1"/>
    <property type="molecule type" value="Genomic_DNA"/>
</dbReference>
<dbReference type="GeneID" id="22112902"/>
<evidence type="ECO:0000313" key="2">
    <source>
        <dbReference type="EMBL" id="AIF54341.1"/>
    </source>
</evidence>
<dbReference type="SUPFAM" id="SSF51695">
    <property type="entry name" value="PLC-like phosphodiesterases"/>
    <property type="match status" value="1"/>
</dbReference>
<dbReference type="RefSeq" id="YP_009097896.1">
    <property type="nucleotide sequence ID" value="NC_025415.1"/>
</dbReference>
<dbReference type="GO" id="GO:0008081">
    <property type="term" value="F:phosphoric diester hydrolase activity"/>
    <property type="evidence" value="ECO:0007669"/>
    <property type="project" value="InterPro"/>
</dbReference>
<dbReference type="PANTHER" id="PTHR46211:SF14">
    <property type="entry name" value="GLYCEROPHOSPHODIESTER PHOSPHODIESTERASE"/>
    <property type="match status" value="1"/>
</dbReference>
<dbReference type="InterPro" id="IPR030395">
    <property type="entry name" value="GP_PDE_dom"/>
</dbReference>
<dbReference type="Pfam" id="PF03009">
    <property type="entry name" value="GDPD"/>
    <property type="match status" value="1"/>
</dbReference>
<reference evidence="2 3" key="1">
    <citation type="submission" date="2014-03" db="EMBL/GenBank/DDBJ databases">
        <title>Lactobacillus delbrueckii subsp. bulgaricus Group b Phages.</title>
        <authorList>
            <person name="Casey E.D."/>
            <person name="Mahony J."/>
            <person name="O'Connell-Motherway M."/>
            <person name="Bottacini F."/>
            <person name="Cornelissen A."/>
            <person name="Neve H."/>
            <person name="Heller K."/>
            <person name="Noben J.-P."/>
            <person name="Dal Bello F."/>
            <person name="van Sinderen D."/>
        </authorList>
    </citation>
    <scope>NUCLEOTIDE SEQUENCE [LARGE SCALE GENOMIC DNA]</scope>
</reference>
<dbReference type="Gene3D" id="3.20.20.190">
    <property type="entry name" value="Phosphatidylinositol (PI) phosphodiesterase"/>
    <property type="match status" value="1"/>
</dbReference>
<dbReference type="KEGG" id="vg:22112902"/>
<organism evidence="2 3">
    <name type="scientific">Lactobacillus phage Ld25A</name>
    <dbReference type="NCBI Taxonomy" id="1500734"/>
    <lineage>
        <taxon>Viruses</taxon>
        <taxon>Duplodnaviria</taxon>
        <taxon>Heunggongvirae</taxon>
        <taxon>Uroviricota</taxon>
        <taxon>Caudoviricetes</taxon>
        <taxon>Cequinquevirus</taxon>
        <taxon>Cequinquevirus Ld25A</taxon>
    </lineage>
</organism>
<protein>
    <submittedName>
        <fullName evidence="2">Glycerophosphoryl diesterphosphodiesterase</fullName>
    </submittedName>
</protein>
<dbReference type="InterPro" id="IPR017946">
    <property type="entry name" value="PLC-like_Pdiesterase_TIM-brl"/>
</dbReference>
<dbReference type="Proteomes" id="UP000028565">
    <property type="component" value="Segment"/>
</dbReference>
<dbReference type="PANTHER" id="PTHR46211">
    <property type="entry name" value="GLYCEROPHOSPHORYL DIESTER PHOSPHODIESTERASE"/>
    <property type="match status" value="1"/>
</dbReference>
<feature type="domain" description="GP-PDE" evidence="1">
    <location>
        <begin position="376"/>
        <end position="621"/>
    </location>
</feature>
<evidence type="ECO:0000313" key="3">
    <source>
        <dbReference type="Proteomes" id="UP000028565"/>
    </source>
</evidence>
<dbReference type="GO" id="GO:0006629">
    <property type="term" value="P:lipid metabolic process"/>
    <property type="evidence" value="ECO:0007669"/>
    <property type="project" value="InterPro"/>
</dbReference>
<dbReference type="CDD" id="cd08556">
    <property type="entry name" value="GDPD"/>
    <property type="match status" value="1"/>
</dbReference>
<dbReference type="PROSITE" id="PS50007">
    <property type="entry name" value="PIPLC_X_DOMAIN"/>
    <property type="match status" value="1"/>
</dbReference>
<dbReference type="Gene3D" id="2.60.120.260">
    <property type="entry name" value="Galactose-binding domain-like"/>
    <property type="match status" value="1"/>
</dbReference>
<proteinExistence type="predicted"/>